<protein>
    <submittedName>
        <fullName evidence="2">Uncharacterized protein</fullName>
    </submittedName>
</protein>
<name>A0AAV2FPP0_9ROSI</name>
<feature type="compositionally biased region" description="Polar residues" evidence="1">
    <location>
        <begin position="25"/>
        <end position="34"/>
    </location>
</feature>
<feature type="compositionally biased region" description="Low complexity" evidence="1">
    <location>
        <begin position="35"/>
        <end position="46"/>
    </location>
</feature>
<dbReference type="Proteomes" id="UP001497516">
    <property type="component" value="Chromosome 7"/>
</dbReference>
<evidence type="ECO:0000256" key="1">
    <source>
        <dbReference type="SAM" id="MobiDB-lite"/>
    </source>
</evidence>
<feature type="region of interest" description="Disordered" evidence="1">
    <location>
        <begin position="25"/>
        <end position="103"/>
    </location>
</feature>
<sequence>MHSNSSTTLFSFFLPRPPTFPFVSSSSYNPKSFPNCSQSSNHNNSHPILPSPDSHSHPNVATAAARIPTPPWVKGPLRLQPHELANLSNHPPKPRKTQEFIGS</sequence>
<evidence type="ECO:0000313" key="2">
    <source>
        <dbReference type="EMBL" id="CAL1399410.1"/>
    </source>
</evidence>
<accession>A0AAV2FPP0</accession>
<dbReference type="EMBL" id="OZ034820">
    <property type="protein sequence ID" value="CAL1399410.1"/>
    <property type="molecule type" value="Genomic_DNA"/>
</dbReference>
<keyword evidence="3" id="KW-1185">Reference proteome</keyword>
<organism evidence="2 3">
    <name type="scientific">Linum trigynum</name>
    <dbReference type="NCBI Taxonomy" id="586398"/>
    <lineage>
        <taxon>Eukaryota</taxon>
        <taxon>Viridiplantae</taxon>
        <taxon>Streptophyta</taxon>
        <taxon>Embryophyta</taxon>
        <taxon>Tracheophyta</taxon>
        <taxon>Spermatophyta</taxon>
        <taxon>Magnoliopsida</taxon>
        <taxon>eudicotyledons</taxon>
        <taxon>Gunneridae</taxon>
        <taxon>Pentapetalae</taxon>
        <taxon>rosids</taxon>
        <taxon>fabids</taxon>
        <taxon>Malpighiales</taxon>
        <taxon>Linaceae</taxon>
        <taxon>Linum</taxon>
    </lineage>
</organism>
<evidence type="ECO:0000313" key="3">
    <source>
        <dbReference type="Proteomes" id="UP001497516"/>
    </source>
</evidence>
<proteinExistence type="predicted"/>
<gene>
    <name evidence="2" type="ORF">LTRI10_LOCUS39600</name>
</gene>
<dbReference type="AlphaFoldDB" id="A0AAV2FPP0"/>
<reference evidence="2 3" key="1">
    <citation type="submission" date="2024-04" db="EMBL/GenBank/DDBJ databases">
        <authorList>
            <person name="Fracassetti M."/>
        </authorList>
    </citation>
    <scope>NUCLEOTIDE SEQUENCE [LARGE SCALE GENOMIC DNA]</scope>
</reference>